<comment type="caution">
    <text evidence="1">The sequence shown here is derived from an EMBL/GenBank/DDBJ whole genome shotgun (WGS) entry which is preliminary data.</text>
</comment>
<organism evidence="1 2">
    <name type="scientific">Tanacetum coccineum</name>
    <dbReference type="NCBI Taxonomy" id="301880"/>
    <lineage>
        <taxon>Eukaryota</taxon>
        <taxon>Viridiplantae</taxon>
        <taxon>Streptophyta</taxon>
        <taxon>Embryophyta</taxon>
        <taxon>Tracheophyta</taxon>
        <taxon>Spermatophyta</taxon>
        <taxon>Magnoliopsida</taxon>
        <taxon>eudicotyledons</taxon>
        <taxon>Gunneridae</taxon>
        <taxon>Pentapetalae</taxon>
        <taxon>asterids</taxon>
        <taxon>campanulids</taxon>
        <taxon>Asterales</taxon>
        <taxon>Asteraceae</taxon>
        <taxon>Asteroideae</taxon>
        <taxon>Anthemideae</taxon>
        <taxon>Anthemidinae</taxon>
        <taxon>Tanacetum</taxon>
    </lineage>
</organism>
<proteinExistence type="predicted"/>
<dbReference type="Proteomes" id="UP001151760">
    <property type="component" value="Unassembled WGS sequence"/>
</dbReference>
<dbReference type="EMBL" id="BQNB010015939">
    <property type="protein sequence ID" value="GJT45893.1"/>
    <property type="molecule type" value="Genomic_DNA"/>
</dbReference>
<reference evidence="1" key="1">
    <citation type="journal article" date="2022" name="Int. J. Mol. Sci.">
        <title>Draft Genome of Tanacetum Coccineum: Genomic Comparison of Closely Related Tanacetum-Family Plants.</title>
        <authorList>
            <person name="Yamashiro T."/>
            <person name="Shiraishi A."/>
            <person name="Nakayama K."/>
            <person name="Satake H."/>
        </authorList>
    </citation>
    <scope>NUCLEOTIDE SEQUENCE</scope>
</reference>
<sequence length="136" mass="14964">MFNSPTLSNRKELIHREGRPWVINSPCYHNKELASLEQTAIDEVVPKSVAGLSFPAATFKQSCSVLILLKGVYDEEIQICAEVSCVQVKTQADWMLLYVVPTGRYVVPAGKVIIIVSPGRLSLVPTGRILSPGRVK</sequence>
<protein>
    <recommendedName>
        <fullName evidence="3">Mannose-6-phosphate isomerase</fullName>
    </recommendedName>
</protein>
<gene>
    <name evidence="1" type="ORF">Tco_0954608</name>
</gene>
<name>A0ABQ5E4W8_9ASTR</name>
<accession>A0ABQ5E4W8</accession>
<reference evidence="1" key="2">
    <citation type="submission" date="2022-01" db="EMBL/GenBank/DDBJ databases">
        <authorList>
            <person name="Yamashiro T."/>
            <person name="Shiraishi A."/>
            <person name="Satake H."/>
            <person name="Nakayama K."/>
        </authorList>
    </citation>
    <scope>NUCLEOTIDE SEQUENCE</scope>
</reference>
<evidence type="ECO:0000313" key="1">
    <source>
        <dbReference type="EMBL" id="GJT45893.1"/>
    </source>
</evidence>
<evidence type="ECO:0008006" key="3">
    <source>
        <dbReference type="Google" id="ProtNLM"/>
    </source>
</evidence>
<evidence type="ECO:0000313" key="2">
    <source>
        <dbReference type="Proteomes" id="UP001151760"/>
    </source>
</evidence>
<keyword evidence="2" id="KW-1185">Reference proteome</keyword>